<dbReference type="GeneID" id="300115164"/>
<organism evidence="2 3">
    <name type="scientific">Streptomyces koyangensis</name>
    <dbReference type="NCBI Taxonomy" id="188770"/>
    <lineage>
        <taxon>Bacteria</taxon>
        <taxon>Bacillati</taxon>
        <taxon>Actinomycetota</taxon>
        <taxon>Actinomycetes</taxon>
        <taxon>Kitasatosporales</taxon>
        <taxon>Streptomycetaceae</taxon>
        <taxon>Streptomyces</taxon>
        <taxon>Streptomyces aurantiacus group</taxon>
    </lineage>
</organism>
<dbReference type="RefSeq" id="WP_117349401.1">
    <property type="nucleotide sequence ID" value="NZ_CP031742.1"/>
</dbReference>
<protein>
    <submittedName>
        <fullName evidence="2">Teichoic acid biosynthesis protein C</fullName>
    </submittedName>
</protein>
<dbReference type="Proteomes" id="UP000259636">
    <property type="component" value="Chromosome"/>
</dbReference>
<dbReference type="KEGG" id="sky:D0C37_13325"/>
<name>A0A385DAR7_9ACTN</name>
<feature type="domain" description="P68 RBP/TagC-like beta-propeller" evidence="1">
    <location>
        <begin position="78"/>
        <end position="330"/>
    </location>
</feature>
<sequence length="336" mass="36045">MSDLRDVPERDGVQAAMSPLPSRRGLLRLGGGLVAASAFGLSFGAGSAAAAVPATKRFSLTEPSHDLFRHVKLHDARVQQSFTFDIVNRRLFVAQLKSGSPNDSGDLCVTQLDFSGNKLGHMYLLGFGHGVSIGAQPVGSDTYLWTEVDVNSNARGTRLARFKWNNGATLSRTSSALAKHQPIPGATEMTCAIDPVHNRMAIRYLTASGRRYGVYNVADIAAGVYDKPLSDVPHPTGLGTFQGYALYGSYVYQLTGNPYGPDNPEPGNSYVSSVDVNTGALVQRAFTRAGSTLTFREPEGMGIYRTAAGEVRLFLGFASGVAGDRRSNLFYKNVLI</sequence>
<dbReference type="Pfam" id="PF21311">
    <property type="entry name" value="Phage_RBD_prop"/>
    <property type="match status" value="1"/>
</dbReference>
<dbReference type="AlphaFoldDB" id="A0A385DAR7"/>
<evidence type="ECO:0000259" key="1">
    <source>
        <dbReference type="Pfam" id="PF21311"/>
    </source>
</evidence>
<dbReference type="InterPro" id="IPR006311">
    <property type="entry name" value="TAT_signal"/>
</dbReference>
<dbReference type="EMBL" id="CP031742">
    <property type="protein sequence ID" value="AXQ55485.1"/>
    <property type="molecule type" value="Genomic_DNA"/>
</dbReference>
<evidence type="ECO:0000313" key="3">
    <source>
        <dbReference type="Proteomes" id="UP000259636"/>
    </source>
</evidence>
<evidence type="ECO:0000313" key="2">
    <source>
        <dbReference type="EMBL" id="AXQ55485.1"/>
    </source>
</evidence>
<accession>A0A385DAR7</accession>
<gene>
    <name evidence="2" type="ORF">D0C37_13325</name>
</gene>
<reference evidence="2 3" key="1">
    <citation type="submission" date="2018-08" db="EMBL/GenBank/DDBJ databases">
        <authorList>
            <person name="Ferrada E.E."/>
            <person name="Latorre B.A."/>
        </authorList>
    </citation>
    <scope>NUCLEOTIDE SEQUENCE [LARGE SCALE GENOMIC DNA]</scope>
    <source>
        <strain evidence="2 3">VK-A60T</strain>
    </source>
</reference>
<proteinExistence type="predicted"/>
<dbReference type="PROSITE" id="PS51318">
    <property type="entry name" value="TAT"/>
    <property type="match status" value="1"/>
</dbReference>
<dbReference type="InterPro" id="IPR048799">
    <property type="entry name" value="P68_RBP_TagC-like_beta-prop"/>
</dbReference>